<sequence>MSARGDGERDDPWCDGRAGVRPALRGGVVETPPRDASRIRQLAWIARRGAGLAAGAVMLAAGGALLCMSAALPARAQDTKPAGAQTGNMGAKAAPDGARIASAGAGGAAACASCHGAAGEGNPQAAFPRIAGLPRDYLWRQLSAYADGSRQNPVMQPIASALSAAERVAVAGFYSMQQPKAAAVTPGQQRNAGSGGASASEERGRLLAEVGDESRQVQACANCHGPGGRGRGPIYPALAGQNEAYLAAALAEWKSGARRTDPSGQMPGIAQRLAAEDMTAVARYYAGLPAPMADGLRRSSPADVAAPAIKPAAGAKGSRKPAGVGVEQGSPTTGGGQSQGSGGGTQPGTPGQR</sequence>
<reference evidence="9" key="6">
    <citation type="journal article" date="2019" name="Int. J. Biol. Macromol.">
        <title>Cytochrome c: An extreme multifunctional protein with a key role in cell fate.</title>
        <authorList>
            <person name="Santucci R."/>
            <person name="Sinibaldi F."/>
            <person name="Cozza P."/>
            <person name="Polticelli F."/>
            <person name="Fiorucci L."/>
        </authorList>
    </citation>
    <scope>NUCLEOTIDE SEQUENCE</scope>
</reference>
<dbReference type="PANTHER" id="PTHR33751:SF11">
    <property type="entry name" value="BLL4483 PROTEIN"/>
    <property type="match status" value="1"/>
</dbReference>
<evidence type="ECO:0000256" key="4">
    <source>
        <dbReference type="PROSITE-ProRule" id="PRU00433"/>
    </source>
</evidence>
<dbReference type="PROSITE" id="PS51007">
    <property type="entry name" value="CYTC"/>
    <property type="match status" value="2"/>
</dbReference>
<evidence type="ECO:0000256" key="6">
    <source>
        <dbReference type="SAM" id="Phobius"/>
    </source>
</evidence>
<evidence type="ECO:0000313" key="8">
    <source>
        <dbReference type="Proteomes" id="UP000675920"/>
    </source>
</evidence>
<keyword evidence="8" id="KW-1185">Reference proteome</keyword>
<reference evidence="9" key="3">
    <citation type="journal article" date="2003" name="Philos. Trans. R. Soc. Lond., B, Biol. Sci.">
        <title>C-type cytochromes: diverse structures and biogenesis systems pose evolutionary problems.</title>
        <authorList>
            <person name="Allen J.W."/>
            <person name="Daltrop O."/>
            <person name="Stevens J.M."/>
            <person name="Ferguson S.J."/>
        </authorList>
    </citation>
    <scope>NUCLEOTIDE SEQUENCE</scope>
</reference>
<dbReference type="RefSeq" id="WP_245591410.1">
    <property type="nucleotide sequence ID" value="NZ_KI519499.1"/>
</dbReference>
<evidence type="ECO:0000256" key="3">
    <source>
        <dbReference type="ARBA" id="ARBA00023004"/>
    </source>
</evidence>
<dbReference type="SUPFAM" id="SSF46626">
    <property type="entry name" value="Cytochrome c"/>
    <property type="match status" value="2"/>
</dbReference>
<feature type="domain" description="Cytochrome c" evidence="7">
    <location>
        <begin position="92"/>
        <end position="178"/>
    </location>
</feature>
<dbReference type="GO" id="GO:0020037">
    <property type="term" value="F:heme binding"/>
    <property type="evidence" value="ECO:0007669"/>
    <property type="project" value="InterPro"/>
</dbReference>
<dbReference type="Pfam" id="PF00034">
    <property type="entry name" value="Cytochrom_C"/>
    <property type="match status" value="2"/>
</dbReference>
<evidence type="ECO:0000256" key="2">
    <source>
        <dbReference type="ARBA" id="ARBA00022723"/>
    </source>
</evidence>
<feature type="compositionally biased region" description="Gly residues" evidence="5">
    <location>
        <begin position="332"/>
        <end position="346"/>
    </location>
</feature>
<keyword evidence="2 4" id="KW-0479">Metal-binding</keyword>
<dbReference type="InterPro" id="IPR036909">
    <property type="entry name" value="Cyt_c-like_dom_sf"/>
</dbReference>
<protein>
    <submittedName>
        <fullName evidence="9">C-type cytochrome</fullName>
    </submittedName>
</protein>
<evidence type="ECO:0000313" key="9">
    <source>
        <dbReference type="RefSeq" id="WP_245591410.1"/>
    </source>
</evidence>
<feature type="region of interest" description="Disordered" evidence="5">
    <location>
        <begin position="1"/>
        <end position="28"/>
    </location>
</feature>
<accession>A0A9U5G0G7</accession>
<dbReference type="AlphaFoldDB" id="A0A9U5G0G7"/>
<name>A0A9U5G0G7_9BURK</name>
<evidence type="ECO:0000259" key="7">
    <source>
        <dbReference type="PROSITE" id="PS51007"/>
    </source>
</evidence>
<reference evidence="9" key="7">
    <citation type="submission" date="2025-08" db="UniProtKB">
        <authorList>
            <consortium name="RefSeq"/>
        </authorList>
    </citation>
    <scope>IDENTIFICATION</scope>
</reference>
<dbReference type="InterPro" id="IPR050597">
    <property type="entry name" value="Cytochrome_c_Oxidase_Subunit"/>
</dbReference>
<dbReference type="GO" id="GO:0009055">
    <property type="term" value="F:electron transfer activity"/>
    <property type="evidence" value="ECO:0007669"/>
    <property type="project" value="InterPro"/>
</dbReference>
<reference evidence="9" key="5">
    <citation type="journal article" date="2012" name="Protein Cell">
        <title>Continued surprises in the cytochrome c biogenesis story.</title>
        <authorList>
            <person name="Sawyer E.B."/>
            <person name="Barker P.D."/>
        </authorList>
    </citation>
    <scope>NUCLEOTIDE SEQUENCE</scope>
</reference>
<feature type="region of interest" description="Disordered" evidence="5">
    <location>
        <begin position="183"/>
        <end position="203"/>
    </location>
</feature>
<keyword evidence="6" id="KW-0812">Transmembrane</keyword>
<reference evidence="9" key="4">
    <citation type="journal article" date="2008" name="Nat. Rev. Mol. Cell Biol.">
        <title>Cytochrome c: functions beyond respiration.</title>
        <authorList>
            <person name="Ow Y.P."/>
            <person name="Green D.R."/>
            <person name="Hao Z."/>
            <person name="Mak T.W."/>
        </authorList>
    </citation>
    <scope>NUCLEOTIDE SEQUENCE</scope>
</reference>
<keyword evidence="6" id="KW-1133">Transmembrane helix</keyword>
<dbReference type="InterPro" id="IPR009056">
    <property type="entry name" value="Cyt_c-like_dom"/>
</dbReference>
<evidence type="ECO:0000256" key="1">
    <source>
        <dbReference type="ARBA" id="ARBA00022617"/>
    </source>
</evidence>
<keyword evidence="1 4" id="KW-0349">Heme</keyword>
<evidence type="ECO:0000256" key="5">
    <source>
        <dbReference type="SAM" id="MobiDB-lite"/>
    </source>
</evidence>
<organism evidence="8 9">
    <name type="scientific">Derxia gummosa DSM 723</name>
    <dbReference type="NCBI Taxonomy" id="1121388"/>
    <lineage>
        <taxon>Bacteria</taxon>
        <taxon>Pseudomonadati</taxon>
        <taxon>Pseudomonadota</taxon>
        <taxon>Betaproteobacteria</taxon>
        <taxon>Burkholderiales</taxon>
        <taxon>Alcaligenaceae</taxon>
        <taxon>Derxia</taxon>
    </lineage>
</organism>
<dbReference type="PANTHER" id="PTHR33751">
    <property type="entry name" value="CBB3-TYPE CYTOCHROME C OXIDASE SUBUNIT FIXP"/>
    <property type="match status" value="1"/>
</dbReference>
<keyword evidence="6" id="KW-0472">Membrane</keyword>
<dbReference type="GO" id="GO:0046872">
    <property type="term" value="F:metal ion binding"/>
    <property type="evidence" value="ECO:0007669"/>
    <property type="project" value="UniProtKB-KW"/>
</dbReference>
<feature type="transmembrane region" description="Helical" evidence="6">
    <location>
        <begin position="50"/>
        <end position="72"/>
    </location>
</feature>
<feature type="compositionally biased region" description="Basic and acidic residues" evidence="5">
    <location>
        <begin position="1"/>
        <end position="14"/>
    </location>
</feature>
<feature type="compositionally biased region" description="Low complexity" evidence="5">
    <location>
        <begin position="307"/>
        <end position="316"/>
    </location>
</feature>
<feature type="domain" description="Cytochrome c" evidence="7">
    <location>
        <begin position="199"/>
        <end position="289"/>
    </location>
</feature>
<proteinExistence type="predicted"/>
<keyword evidence="3 4" id="KW-0408">Iron</keyword>
<dbReference type="Proteomes" id="UP000675920">
    <property type="component" value="Unplaced"/>
</dbReference>
<reference evidence="9" key="2">
    <citation type="journal article" date="1999" name="Structure">
        <title>Still a puzzle: why is haem covalently attached in c-type cytochromes?</title>
        <authorList>
            <person name="Barker P.D."/>
            <person name="Ferguson S.J."/>
        </authorList>
    </citation>
    <scope>NUCLEOTIDE SEQUENCE</scope>
</reference>
<feature type="region of interest" description="Disordered" evidence="5">
    <location>
        <begin position="307"/>
        <end position="353"/>
    </location>
</feature>
<reference evidence="9" key="1">
    <citation type="journal article" date="1999" name="Curr. Biol.">
        <title>Cytochrome c.</title>
        <authorList>
            <person name="Kroemer G."/>
        </authorList>
    </citation>
    <scope>NUCLEOTIDE SEQUENCE</scope>
</reference>
<dbReference type="Gene3D" id="1.10.760.10">
    <property type="entry name" value="Cytochrome c-like domain"/>
    <property type="match status" value="2"/>
</dbReference>